<dbReference type="InterPro" id="IPR046879">
    <property type="entry name" value="KANL3/Tex30_Abhydrolase"/>
</dbReference>
<dbReference type="Proteomes" id="UP000886842">
    <property type="component" value="Unassembled WGS sequence"/>
</dbReference>
<reference evidence="2" key="1">
    <citation type="submission" date="2020-10" db="EMBL/GenBank/DDBJ databases">
        <authorList>
            <person name="Gilroy R."/>
        </authorList>
    </citation>
    <scope>NUCLEOTIDE SEQUENCE</scope>
    <source>
        <strain evidence="2">ChiGjej1B1-24693</strain>
    </source>
</reference>
<keyword evidence="2" id="KW-0378">Hydrolase</keyword>
<dbReference type="InterPro" id="IPR029058">
    <property type="entry name" value="AB_hydrolase_fold"/>
</dbReference>
<proteinExistence type="predicted"/>
<accession>A0A9D1KL97</accession>
<dbReference type="AlphaFoldDB" id="A0A9D1KL97"/>
<evidence type="ECO:0000313" key="2">
    <source>
        <dbReference type="EMBL" id="HIT74415.1"/>
    </source>
</evidence>
<organism evidence="2 3">
    <name type="scientific">Candidatus Avipropionibacterium avicola</name>
    <dbReference type="NCBI Taxonomy" id="2840701"/>
    <lineage>
        <taxon>Bacteria</taxon>
        <taxon>Bacillati</taxon>
        <taxon>Actinomycetota</taxon>
        <taxon>Actinomycetes</taxon>
        <taxon>Propionibacteriales</taxon>
        <taxon>Propionibacteriaceae</taxon>
        <taxon>Propionibacteriaceae incertae sedis</taxon>
        <taxon>Candidatus Avipropionibacterium</taxon>
    </lineage>
</organism>
<dbReference type="Gene3D" id="3.40.50.1820">
    <property type="entry name" value="alpha/beta hydrolase"/>
    <property type="match status" value="1"/>
</dbReference>
<name>A0A9D1KL97_9ACTN</name>
<feature type="domain" description="KANL3/Tex30 alpha/beta hydrolase-like" evidence="1">
    <location>
        <begin position="22"/>
        <end position="210"/>
    </location>
</feature>
<dbReference type="GO" id="GO:0016787">
    <property type="term" value="F:hydrolase activity"/>
    <property type="evidence" value="ECO:0007669"/>
    <property type="project" value="UniProtKB-KW"/>
</dbReference>
<evidence type="ECO:0000259" key="1">
    <source>
        <dbReference type="Pfam" id="PF20408"/>
    </source>
</evidence>
<comment type="caution">
    <text evidence="2">The sequence shown here is derived from an EMBL/GenBank/DDBJ whole genome shotgun (WGS) entry which is preliminary data.</text>
</comment>
<dbReference type="SUPFAM" id="SSF53474">
    <property type="entry name" value="alpha/beta-Hydrolases"/>
    <property type="match status" value="1"/>
</dbReference>
<dbReference type="InterPro" id="IPR026555">
    <property type="entry name" value="NSL3/Tex30"/>
</dbReference>
<dbReference type="Pfam" id="PF20408">
    <property type="entry name" value="Abhydrolase_11"/>
    <property type="match status" value="1"/>
</dbReference>
<dbReference type="EMBL" id="DVLP01000070">
    <property type="protein sequence ID" value="HIT74415.1"/>
    <property type="molecule type" value="Genomic_DNA"/>
</dbReference>
<protein>
    <submittedName>
        <fullName evidence="2">Hydrolase</fullName>
    </submittedName>
</protein>
<gene>
    <name evidence="2" type="ORF">IAA98_02395</name>
</gene>
<sequence>MTVVGSAVGDGELVVSAAEDPHAVLLLGHGAGGQIDAFDLSELARALPGRGITVARFVQPWKVAGKRISAPAGQLDTAFEAAMHTVRARWPGLPLFTGGRSQGSRVACRTSDRGEVAGVVCLAFPLHPPGRPERSRLPELQTPDQPVLVCQGSRDTFGSAQLVTEVTRGRANVRVVEIEGADHSMRTRKRDGRTPDQVGEQIVAEVAGFIG</sequence>
<dbReference type="PANTHER" id="PTHR13136">
    <property type="entry name" value="TESTIS DEVELOPMENT PROTEIN PRTD"/>
    <property type="match status" value="1"/>
</dbReference>
<evidence type="ECO:0000313" key="3">
    <source>
        <dbReference type="Proteomes" id="UP000886842"/>
    </source>
</evidence>
<dbReference type="PANTHER" id="PTHR13136:SF11">
    <property type="entry name" value="TESTIS-EXPRESSED PROTEIN 30"/>
    <property type="match status" value="1"/>
</dbReference>
<reference evidence="2" key="2">
    <citation type="journal article" date="2021" name="PeerJ">
        <title>Extensive microbial diversity within the chicken gut microbiome revealed by metagenomics and culture.</title>
        <authorList>
            <person name="Gilroy R."/>
            <person name="Ravi A."/>
            <person name="Getino M."/>
            <person name="Pursley I."/>
            <person name="Horton D.L."/>
            <person name="Alikhan N.F."/>
            <person name="Baker D."/>
            <person name="Gharbi K."/>
            <person name="Hall N."/>
            <person name="Watson M."/>
            <person name="Adriaenssens E.M."/>
            <person name="Foster-Nyarko E."/>
            <person name="Jarju S."/>
            <person name="Secka A."/>
            <person name="Antonio M."/>
            <person name="Oren A."/>
            <person name="Chaudhuri R.R."/>
            <person name="La Ragione R."/>
            <person name="Hildebrand F."/>
            <person name="Pallen M.J."/>
        </authorList>
    </citation>
    <scope>NUCLEOTIDE SEQUENCE</scope>
    <source>
        <strain evidence="2">ChiGjej1B1-24693</strain>
    </source>
</reference>